<dbReference type="AlphaFoldDB" id="A0A8H3D105"/>
<dbReference type="GO" id="GO:0016791">
    <property type="term" value="F:phosphatase activity"/>
    <property type="evidence" value="ECO:0007669"/>
    <property type="project" value="TreeGrafter"/>
</dbReference>
<accession>A0A8H3D105</accession>
<gene>
    <name evidence="1" type="ORF">RDB_LOCUS119135</name>
</gene>
<dbReference type="Pfam" id="PF00300">
    <property type="entry name" value="His_Phos_1"/>
    <property type="match status" value="1"/>
</dbReference>
<name>A0A8H3D105_9AGAM</name>
<dbReference type="EMBL" id="CAJMXA010003593">
    <property type="protein sequence ID" value="CAE6505747.1"/>
    <property type="molecule type" value="Genomic_DNA"/>
</dbReference>
<reference evidence="1" key="1">
    <citation type="submission" date="2021-01" db="EMBL/GenBank/DDBJ databases">
        <authorList>
            <person name="Kaushik A."/>
        </authorList>
    </citation>
    <scope>NUCLEOTIDE SEQUENCE</scope>
    <source>
        <strain evidence="1">AG6-10EEA</strain>
    </source>
</reference>
<dbReference type="GO" id="GO:0005737">
    <property type="term" value="C:cytoplasm"/>
    <property type="evidence" value="ECO:0007669"/>
    <property type="project" value="TreeGrafter"/>
</dbReference>
<dbReference type="InterPro" id="IPR050275">
    <property type="entry name" value="PGM_Phosphatase"/>
</dbReference>
<evidence type="ECO:0000313" key="1">
    <source>
        <dbReference type="EMBL" id="CAE6505747.1"/>
    </source>
</evidence>
<evidence type="ECO:0000313" key="2">
    <source>
        <dbReference type="Proteomes" id="UP000663853"/>
    </source>
</evidence>
<dbReference type="CDD" id="cd07040">
    <property type="entry name" value="HP"/>
    <property type="match status" value="1"/>
</dbReference>
<sequence length="229" mass="25699">MPSPELADNAEPPRRFQYEAIPGFFVQSEPPATLNPPRRPLAFGLKDHTSPTRWRDLRDHIDHLQQSAPDDTRYIICWLARHGQAWHNMTAALFPENLGTRGWDSQTADPPLTPFGEMQAKEVNDLWKAELQRSGDPIPVPTKLFCSPLSRALATMELTFEGVPLDKTNERSPRERPMVLEGLRETLSPFPHDKRSSKTKILDSFPGVQIEGSFTEEGSTSAVPAFTAS</sequence>
<dbReference type="PANTHER" id="PTHR48100:SF1">
    <property type="entry name" value="HISTIDINE PHOSPHATASE FAMILY PROTEIN-RELATED"/>
    <property type="match status" value="1"/>
</dbReference>
<proteinExistence type="predicted"/>
<dbReference type="Proteomes" id="UP000663853">
    <property type="component" value="Unassembled WGS sequence"/>
</dbReference>
<protein>
    <submittedName>
        <fullName evidence="1">Uncharacterized protein</fullName>
    </submittedName>
</protein>
<dbReference type="Gene3D" id="3.40.50.1240">
    <property type="entry name" value="Phosphoglycerate mutase-like"/>
    <property type="match status" value="1"/>
</dbReference>
<organism evidence="1 2">
    <name type="scientific">Rhizoctonia solani</name>
    <dbReference type="NCBI Taxonomy" id="456999"/>
    <lineage>
        <taxon>Eukaryota</taxon>
        <taxon>Fungi</taxon>
        <taxon>Dikarya</taxon>
        <taxon>Basidiomycota</taxon>
        <taxon>Agaricomycotina</taxon>
        <taxon>Agaricomycetes</taxon>
        <taxon>Cantharellales</taxon>
        <taxon>Ceratobasidiaceae</taxon>
        <taxon>Rhizoctonia</taxon>
    </lineage>
</organism>
<dbReference type="PANTHER" id="PTHR48100">
    <property type="entry name" value="BROAD-SPECIFICITY PHOSPHATASE YOR283W-RELATED"/>
    <property type="match status" value="1"/>
</dbReference>
<dbReference type="InterPro" id="IPR013078">
    <property type="entry name" value="His_Pase_superF_clade-1"/>
</dbReference>
<dbReference type="SUPFAM" id="SSF53254">
    <property type="entry name" value="Phosphoglycerate mutase-like"/>
    <property type="match status" value="1"/>
</dbReference>
<comment type="caution">
    <text evidence="1">The sequence shown here is derived from an EMBL/GenBank/DDBJ whole genome shotgun (WGS) entry which is preliminary data.</text>
</comment>
<dbReference type="InterPro" id="IPR029033">
    <property type="entry name" value="His_PPase_superfam"/>
</dbReference>